<comment type="caution">
    <text evidence="2">The sequence shown here is derived from an EMBL/GenBank/DDBJ whole genome shotgun (WGS) entry which is preliminary data.</text>
</comment>
<evidence type="ECO:0000313" key="2">
    <source>
        <dbReference type="EMBL" id="GBD08763.1"/>
    </source>
</evidence>
<dbReference type="EMBL" id="BEHY01000017">
    <property type="protein sequence ID" value="GBD08763.1"/>
    <property type="molecule type" value="Genomic_DNA"/>
</dbReference>
<feature type="transmembrane region" description="Helical" evidence="1">
    <location>
        <begin position="31"/>
        <end position="48"/>
    </location>
</feature>
<keyword evidence="1" id="KW-0812">Transmembrane</keyword>
<feature type="transmembrane region" description="Helical" evidence="1">
    <location>
        <begin position="9"/>
        <end position="25"/>
    </location>
</feature>
<sequence>MDRLSDPRFYNILLVLALCVALGVLHIGPKGLILIILICAWLGWIRLFP</sequence>
<dbReference type="AlphaFoldDB" id="A0A2H5Y5P1"/>
<protein>
    <submittedName>
        <fullName evidence="2">Uncharacterized protein</fullName>
    </submittedName>
</protein>
<name>A0A2H5Y5P1_9CHLR</name>
<keyword evidence="1" id="KW-1133">Transmembrane helix</keyword>
<evidence type="ECO:0000256" key="1">
    <source>
        <dbReference type="SAM" id="Phobius"/>
    </source>
</evidence>
<accession>A0A2H5Y5P1</accession>
<evidence type="ECO:0000313" key="3">
    <source>
        <dbReference type="Proteomes" id="UP000236642"/>
    </source>
</evidence>
<keyword evidence="1" id="KW-0472">Membrane</keyword>
<dbReference type="Proteomes" id="UP000236642">
    <property type="component" value="Unassembled WGS sequence"/>
</dbReference>
<reference evidence="3" key="1">
    <citation type="submission" date="2017-09" db="EMBL/GenBank/DDBJ databases">
        <title>Metaegenomics of thermophilic ammonia-oxidizing enrichment culture.</title>
        <authorList>
            <person name="Kato S."/>
            <person name="Suzuki K."/>
        </authorList>
    </citation>
    <scope>NUCLEOTIDE SEQUENCE [LARGE SCALE GENOMIC DNA]</scope>
</reference>
<gene>
    <name evidence="2" type="ORF">HRbin22_01004</name>
</gene>
<proteinExistence type="predicted"/>
<organism evidence="2 3">
    <name type="scientific">Candidatus Thermoflexus japonica</name>
    <dbReference type="NCBI Taxonomy" id="2035417"/>
    <lineage>
        <taxon>Bacteria</taxon>
        <taxon>Bacillati</taxon>
        <taxon>Chloroflexota</taxon>
        <taxon>Thermoflexia</taxon>
        <taxon>Thermoflexales</taxon>
        <taxon>Thermoflexaceae</taxon>
        <taxon>Thermoflexus</taxon>
    </lineage>
</organism>